<feature type="transmembrane region" description="Helical" evidence="7">
    <location>
        <begin position="118"/>
        <end position="140"/>
    </location>
</feature>
<dbReference type="InterPro" id="IPR004638">
    <property type="entry name" value="EmrB-like"/>
</dbReference>
<dbReference type="RefSeq" id="WP_270108343.1">
    <property type="nucleotide sequence ID" value="NZ_JAPZVP010000002.1"/>
</dbReference>
<dbReference type="PRINTS" id="PR01036">
    <property type="entry name" value="TCRTETB"/>
</dbReference>
<protein>
    <submittedName>
        <fullName evidence="9">MFS transporter</fullName>
    </submittedName>
</protein>
<sequence>MSDTRSEPTPAEVEEQGHPRRWAILGVLVISLIVVVLDNTVLNVAMKTLAEPAPEGVGASQSDLAWMINSYTLVFAGMLFAFGVIGDRIGRKKMLIGGLVVFGAASLLSAYAETPDQLIWYRALMGFGAAMMMPSTLSMLRNLFPAKEFPKALGIWTGAVGIGGAIGPIVGGALLERFWWGSVFLINVPIVAFGIVALLIMAPESKGFQAKPDLVGMALSVVGLVSLTYGIIEAGERGSWASVEVWGTFAFGVLVLIGFVLWERSIPHASLDMKLFKNTRFSASSAIIVLTFFGMMGLFFFMTFYIQIVRGYSPLETGLLFLPMGAAMLIFAPMSNALVQRFGAKIVGSVAMLLVISNFAISAFVLDLNSSVWLLITQFAITGIGMSNLMPPAMNTLMSSVPKEKAGVGSALANTLRQVGGALGVAVLGTVMAQAYRSEVGDAAPQLPDAARESIATTYGAVESGAVPAEGAGPILDAANASFLDALHITAISAIGVALAGLIVIILFFPGKQRRETENPERATEPALVEA</sequence>
<dbReference type="NCBIfam" id="TIGR00711">
    <property type="entry name" value="efflux_EmrB"/>
    <property type="match status" value="1"/>
</dbReference>
<feature type="transmembrane region" description="Helical" evidence="7">
    <location>
        <begin position="318"/>
        <end position="339"/>
    </location>
</feature>
<dbReference type="InterPro" id="IPR011701">
    <property type="entry name" value="MFS"/>
</dbReference>
<keyword evidence="5 7" id="KW-1133">Transmembrane helix</keyword>
<evidence type="ECO:0000313" key="9">
    <source>
        <dbReference type="EMBL" id="MDA1358535.1"/>
    </source>
</evidence>
<dbReference type="EMBL" id="JAPZVP010000002">
    <property type="protein sequence ID" value="MDA1358535.1"/>
    <property type="molecule type" value="Genomic_DNA"/>
</dbReference>
<proteinExistence type="predicted"/>
<dbReference type="GO" id="GO:0022857">
    <property type="term" value="F:transmembrane transporter activity"/>
    <property type="evidence" value="ECO:0007669"/>
    <property type="project" value="InterPro"/>
</dbReference>
<dbReference type="InterPro" id="IPR036259">
    <property type="entry name" value="MFS_trans_sf"/>
</dbReference>
<feature type="transmembrane region" description="Helical" evidence="7">
    <location>
        <begin position="244"/>
        <end position="262"/>
    </location>
</feature>
<dbReference type="AlphaFoldDB" id="A0A9X3PHC1"/>
<feature type="transmembrane region" description="Helical" evidence="7">
    <location>
        <begin position="179"/>
        <end position="202"/>
    </location>
</feature>
<gene>
    <name evidence="9" type="ORF">O1R50_02815</name>
</gene>
<dbReference type="PANTHER" id="PTHR42718">
    <property type="entry name" value="MAJOR FACILITATOR SUPERFAMILY MULTIDRUG TRANSPORTER MFSC"/>
    <property type="match status" value="1"/>
</dbReference>
<feature type="transmembrane region" description="Helical" evidence="7">
    <location>
        <begin position="411"/>
        <end position="436"/>
    </location>
</feature>
<comment type="caution">
    <text evidence="9">The sequence shown here is derived from an EMBL/GenBank/DDBJ whole genome shotgun (WGS) entry which is preliminary data.</text>
</comment>
<feature type="transmembrane region" description="Helical" evidence="7">
    <location>
        <begin position="22"/>
        <end position="44"/>
    </location>
</feature>
<feature type="transmembrane region" description="Helical" evidence="7">
    <location>
        <begin position="372"/>
        <end position="390"/>
    </location>
</feature>
<dbReference type="GO" id="GO:0005886">
    <property type="term" value="C:plasma membrane"/>
    <property type="evidence" value="ECO:0007669"/>
    <property type="project" value="UniProtKB-SubCell"/>
</dbReference>
<keyword evidence="6 7" id="KW-0472">Membrane</keyword>
<keyword evidence="2" id="KW-0813">Transport</keyword>
<evidence type="ECO:0000256" key="6">
    <source>
        <dbReference type="ARBA" id="ARBA00023136"/>
    </source>
</evidence>
<feature type="transmembrane region" description="Helical" evidence="7">
    <location>
        <begin position="94"/>
        <end position="112"/>
    </location>
</feature>
<dbReference type="SUPFAM" id="SSF103473">
    <property type="entry name" value="MFS general substrate transporter"/>
    <property type="match status" value="1"/>
</dbReference>
<feature type="transmembrane region" description="Helical" evidence="7">
    <location>
        <begin position="346"/>
        <end position="366"/>
    </location>
</feature>
<dbReference type="PANTHER" id="PTHR42718:SF42">
    <property type="entry name" value="EXPORT PROTEIN"/>
    <property type="match status" value="1"/>
</dbReference>
<name>A0A9X3PHC1_9ACTN</name>
<evidence type="ECO:0000313" key="10">
    <source>
        <dbReference type="Proteomes" id="UP001146067"/>
    </source>
</evidence>
<keyword evidence="10" id="KW-1185">Reference proteome</keyword>
<feature type="domain" description="Major facilitator superfamily (MFS) profile" evidence="8">
    <location>
        <begin position="24"/>
        <end position="513"/>
    </location>
</feature>
<dbReference type="Gene3D" id="1.20.1250.20">
    <property type="entry name" value="MFS general substrate transporter like domains"/>
    <property type="match status" value="1"/>
</dbReference>
<evidence type="ECO:0000256" key="2">
    <source>
        <dbReference type="ARBA" id="ARBA00022448"/>
    </source>
</evidence>
<dbReference type="Proteomes" id="UP001146067">
    <property type="component" value="Unassembled WGS sequence"/>
</dbReference>
<comment type="subcellular location">
    <subcellularLocation>
        <location evidence="1">Cell membrane</location>
        <topology evidence="1">Multi-pass membrane protein</topology>
    </subcellularLocation>
</comment>
<keyword evidence="3" id="KW-1003">Cell membrane</keyword>
<dbReference type="Gene3D" id="1.20.1720.10">
    <property type="entry name" value="Multidrug resistance protein D"/>
    <property type="match status" value="1"/>
</dbReference>
<dbReference type="PROSITE" id="PS50850">
    <property type="entry name" value="MFS"/>
    <property type="match status" value="1"/>
</dbReference>
<dbReference type="Pfam" id="PF07690">
    <property type="entry name" value="MFS_1"/>
    <property type="match status" value="1"/>
</dbReference>
<feature type="transmembrane region" description="Helical" evidence="7">
    <location>
        <begin position="283"/>
        <end position="306"/>
    </location>
</feature>
<evidence type="ECO:0000256" key="3">
    <source>
        <dbReference type="ARBA" id="ARBA00022475"/>
    </source>
</evidence>
<accession>A0A9X3PHC1</accession>
<feature type="transmembrane region" description="Helical" evidence="7">
    <location>
        <begin position="64"/>
        <end position="82"/>
    </location>
</feature>
<keyword evidence="4 7" id="KW-0812">Transmembrane</keyword>
<evidence type="ECO:0000256" key="1">
    <source>
        <dbReference type="ARBA" id="ARBA00004651"/>
    </source>
</evidence>
<reference evidence="9" key="1">
    <citation type="submission" date="2022-12" db="EMBL/GenBank/DDBJ databases">
        <title>Gycomyces niveus sp.nov.,a novel actinomycete isolated from soil in Shouguan.</title>
        <authorList>
            <person name="Yang X."/>
        </authorList>
    </citation>
    <scope>NUCLEOTIDE SEQUENCE</scope>
    <source>
        <strain evidence="9">NEAU-A15</strain>
    </source>
</reference>
<organism evidence="9 10">
    <name type="scientific">Glycomyces luteolus</name>
    <dbReference type="NCBI Taxonomy" id="2670330"/>
    <lineage>
        <taxon>Bacteria</taxon>
        <taxon>Bacillati</taxon>
        <taxon>Actinomycetota</taxon>
        <taxon>Actinomycetes</taxon>
        <taxon>Glycomycetales</taxon>
        <taxon>Glycomycetaceae</taxon>
        <taxon>Glycomyces</taxon>
    </lineage>
</organism>
<evidence type="ECO:0000256" key="5">
    <source>
        <dbReference type="ARBA" id="ARBA00022989"/>
    </source>
</evidence>
<dbReference type="CDD" id="cd17321">
    <property type="entry name" value="MFS_MMR_MDR_like"/>
    <property type="match status" value="1"/>
</dbReference>
<evidence type="ECO:0000259" key="8">
    <source>
        <dbReference type="PROSITE" id="PS50850"/>
    </source>
</evidence>
<dbReference type="InterPro" id="IPR020846">
    <property type="entry name" value="MFS_dom"/>
</dbReference>
<feature type="transmembrane region" description="Helical" evidence="7">
    <location>
        <begin position="152"/>
        <end position="173"/>
    </location>
</feature>
<feature type="transmembrane region" description="Helical" evidence="7">
    <location>
        <begin position="486"/>
        <end position="509"/>
    </location>
</feature>
<evidence type="ECO:0000256" key="7">
    <source>
        <dbReference type="SAM" id="Phobius"/>
    </source>
</evidence>
<feature type="transmembrane region" description="Helical" evidence="7">
    <location>
        <begin position="214"/>
        <end position="232"/>
    </location>
</feature>
<evidence type="ECO:0000256" key="4">
    <source>
        <dbReference type="ARBA" id="ARBA00022692"/>
    </source>
</evidence>